<name>A0AB38VZ42_9CORY</name>
<evidence type="ECO:0000313" key="2">
    <source>
        <dbReference type="Proteomes" id="UP000271380"/>
    </source>
</evidence>
<sequence>MRTSETNILSRNSNHHALECKVVGTKISSFLEDAPQFIFDDKHKLTSLKRKITSVLSTPAVDPPLIRRAPMTGVNAVSGELMSKNKLNVTPFRQITTAILVDGGFYQKRAAKLFGHKTPEDRADELVGYCRRHIKKSRAGLYRIYYYDCPPSQRVVYHPLLQKSVDLGKNELFTWTNDFFNSLTKKAKSSDKKRRTFRNSRWLHLKNRPTQKTV</sequence>
<gene>
    <name evidence="1" type="ORF">NCTC949_02210</name>
</gene>
<dbReference type="EMBL" id="LR134377">
    <property type="protein sequence ID" value="VEH09081.1"/>
    <property type="molecule type" value="Genomic_DNA"/>
</dbReference>
<dbReference type="Proteomes" id="UP000271380">
    <property type="component" value="Chromosome"/>
</dbReference>
<protein>
    <submittedName>
        <fullName evidence="1">Uncharacterized protein</fullName>
    </submittedName>
</protein>
<proteinExistence type="predicted"/>
<reference evidence="1 2" key="1">
    <citation type="submission" date="2018-12" db="EMBL/GenBank/DDBJ databases">
        <authorList>
            <consortium name="Pathogen Informatics"/>
        </authorList>
    </citation>
    <scope>NUCLEOTIDE SEQUENCE [LARGE SCALE GENOMIC DNA]</scope>
    <source>
        <strain evidence="1 2">NCTC949</strain>
    </source>
</reference>
<organism evidence="1 2">
    <name type="scientific">Corynebacterium kutscheri</name>
    <dbReference type="NCBI Taxonomy" id="35755"/>
    <lineage>
        <taxon>Bacteria</taxon>
        <taxon>Bacillati</taxon>
        <taxon>Actinomycetota</taxon>
        <taxon>Actinomycetes</taxon>
        <taxon>Mycobacteriales</taxon>
        <taxon>Corynebacteriaceae</taxon>
        <taxon>Corynebacterium</taxon>
    </lineage>
</organism>
<dbReference type="AlphaFoldDB" id="A0AB38VZ42"/>
<accession>A0AB38VZ42</accession>
<evidence type="ECO:0000313" key="1">
    <source>
        <dbReference type="EMBL" id="VEH09081.1"/>
    </source>
</evidence>